<dbReference type="SFLD" id="SFLDS00005">
    <property type="entry name" value="Isoprenoid_Synthase_Type_I"/>
    <property type="match status" value="1"/>
</dbReference>
<name>A0A086T7D5_HAPC1</name>
<organism evidence="5 6">
    <name type="scientific">Hapsidospora chrysogenum (strain ATCC 11550 / CBS 779.69 / DSM 880 / IAM 14645 / JCM 23072 / IMI 49137)</name>
    <name type="common">Acremonium chrysogenum</name>
    <dbReference type="NCBI Taxonomy" id="857340"/>
    <lineage>
        <taxon>Eukaryota</taxon>
        <taxon>Fungi</taxon>
        <taxon>Dikarya</taxon>
        <taxon>Ascomycota</taxon>
        <taxon>Pezizomycotina</taxon>
        <taxon>Sordariomycetes</taxon>
        <taxon>Hypocreomycetidae</taxon>
        <taxon>Hypocreales</taxon>
        <taxon>Bionectriaceae</taxon>
        <taxon>Hapsidospora</taxon>
    </lineage>
</organism>
<dbReference type="GO" id="GO:0010333">
    <property type="term" value="F:terpene synthase activity"/>
    <property type="evidence" value="ECO:0007669"/>
    <property type="project" value="InterPro"/>
</dbReference>
<dbReference type="Proteomes" id="UP000029964">
    <property type="component" value="Unassembled WGS sequence"/>
</dbReference>
<dbReference type="AlphaFoldDB" id="A0A086T7D5"/>
<evidence type="ECO:0000256" key="1">
    <source>
        <dbReference type="ARBA" id="ARBA00001946"/>
    </source>
</evidence>
<dbReference type="SUPFAM" id="SSF48576">
    <property type="entry name" value="Terpenoid synthases"/>
    <property type="match status" value="2"/>
</dbReference>
<keyword evidence="3 4" id="KW-0460">Magnesium</keyword>
<evidence type="ECO:0000256" key="3">
    <source>
        <dbReference type="ARBA" id="ARBA00022842"/>
    </source>
</evidence>
<sequence>MPTAKQTKAGDMEPTCVRGWEKLRQSLRELLISRPANYVKTLCSLFLRTASSLPRFTFRSSLAPIWSAPSSSSAAATTSMSTTAVHGPTAQAAGHFTSHEQLVNHKEALESASAAAADAAHQERDRLLSRLRGATVTIPDIQAMMSHWPQGVNPEIERLERDSQEMLAWILNSPNDGPRLKKMNRSGVALFGASWWAYAPYEALLTATYLSIWLFVWDDETDSLEFSPLINDFEAACAFRRETMAYIEASLQKERTVDLDSISTNRIITNFKPVGEAVAKNCNQRQIDTFLEELRFFIQMSEEEQMFQMTPHLPTVEEYSRRRKGSSAVRVCLAITEYAYAPFPPSTWASWEAWLLTLLLRYAFGIELPEEVMNDEAMHVIWDETNVIISTVNDILSIKKEVDQSQIDTLIPLLALKLGSVQEAIDRATEITRESIDRFEAAEKRLMEKYTDDKTQENIRKFIDGSKYASTANLNWSLVSGRYKLNLTSMAGGVVVTL</sequence>
<dbReference type="EMBL" id="JPKY01000035">
    <property type="protein sequence ID" value="KFH45267.1"/>
    <property type="molecule type" value="Genomic_DNA"/>
</dbReference>
<accession>A0A086T7D5</accession>
<dbReference type="PANTHER" id="PTHR35201">
    <property type="entry name" value="TERPENE SYNTHASE"/>
    <property type="match status" value="1"/>
</dbReference>
<dbReference type="SFLD" id="SFLDG01020">
    <property type="entry name" value="Terpene_Cyclase_Like_2"/>
    <property type="match status" value="1"/>
</dbReference>
<dbReference type="GO" id="GO:0046872">
    <property type="term" value="F:metal ion binding"/>
    <property type="evidence" value="ECO:0007669"/>
    <property type="project" value="UniProtKB-KW"/>
</dbReference>
<dbReference type="Gene3D" id="1.10.600.10">
    <property type="entry name" value="Farnesyl Diphosphate Synthase"/>
    <property type="match status" value="2"/>
</dbReference>
<evidence type="ECO:0000313" key="6">
    <source>
        <dbReference type="Proteomes" id="UP000029964"/>
    </source>
</evidence>
<protein>
    <recommendedName>
        <fullName evidence="4">Terpene synthase</fullName>
        <ecNumber evidence="4">4.2.3.-</ecNumber>
    </recommendedName>
</protein>
<dbReference type="STRING" id="857340.A0A086T7D5"/>
<dbReference type="EC" id="4.2.3.-" evidence="4"/>
<dbReference type="PANTHER" id="PTHR35201:SF4">
    <property type="entry name" value="BETA-PINACENE SYNTHASE-RELATED"/>
    <property type="match status" value="1"/>
</dbReference>
<comment type="caution">
    <text evidence="5">The sequence shown here is derived from an EMBL/GenBank/DDBJ whole genome shotgun (WGS) entry which is preliminary data.</text>
</comment>
<dbReference type="InterPro" id="IPR034686">
    <property type="entry name" value="Terpene_cyclase-like_2"/>
</dbReference>
<comment type="similarity">
    <text evidence="2 4">Belongs to the terpene synthase family.</text>
</comment>
<dbReference type="HOGENOM" id="CLU_042538_3_1_1"/>
<reference evidence="6" key="1">
    <citation type="journal article" date="2014" name="Genome Announc.">
        <title>Genome sequence and annotation of Acremonium chrysogenum, producer of the beta-lactam antibiotic cephalosporin C.</title>
        <authorList>
            <person name="Terfehr D."/>
            <person name="Dahlmann T.A."/>
            <person name="Specht T."/>
            <person name="Zadra I."/>
            <person name="Kuernsteiner H."/>
            <person name="Kueck U."/>
        </authorList>
    </citation>
    <scope>NUCLEOTIDE SEQUENCE [LARGE SCALE GENOMIC DNA]</scope>
    <source>
        <strain evidence="6">ATCC 11550 / CBS 779.69 / DSM 880 / IAM 14645 / JCM 23072 / IMI 49137</strain>
    </source>
</reference>
<comment type="cofactor">
    <cofactor evidence="1 4">
        <name>Mg(2+)</name>
        <dbReference type="ChEBI" id="CHEBI:18420"/>
    </cofactor>
</comment>
<dbReference type="OrthoDB" id="2861623at2759"/>
<dbReference type="GO" id="GO:0008299">
    <property type="term" value="P:isoprenoid biosynthetic process"/>
    <property type="evidence" value="ECO:0007669"/>
    <property type="project" value="UniProtKB-ARBA"/>
</dbReference>
<dbReference type="InterPro" id="IPR008949">
    <property type="entry name" value="Isoprenoid_synthase_dom_sf"/>
</dbReference>
<gene>
    <name evidence="5" type="ORF">ACRE_039470</name>
</gene>
<keyword evidence="6" id="KW-1185">Reference proteome</keyword>
<evidence type="ECO:0000313" key="5">
    <source>
        <dbReference type="EMBL" id="KFH45267.1"/>
    </source>
</evidence>
<dbReference type="Pfam" id="PF19086">
    <property type="entry name" value="Terpene_syn_C_2"/>
    <property type="match status" value="2"/>
</dbReference>
<proteinExistence type="inferred from homology"/>
<keyword evidence="4" id="KW-0479">Metal-binding</keyword>
<evidence type="ECO:0000256" key="4">
    <source>
        <dbReference type="RuleBase" id="RU366034"/>
    </source>
</evidence>
<keyword evidence="4" id="KW-0456">Lyase</keyword>
<evidence type="ECO:0000256" key="2">
    <source>
        <dbReference type="ARBA" id="ARBA00006333"/>
    </source>
</evidence>